<name>A0A2N6QP33_9BACT</name>
<reference evidence="1 2" key="1">
    <citation type="submission" date="2017-09" db="EMBL/GenBank/DDBJ databases">
        <title>Bacterial strain isolated from the female urinary microbiota.</title>
        <authorList>
            <person name="Thomas-White K."/>
            <person name="Kumar N."/>
            <person name="Forster S."/>
            <person name="Putonti C."/>
            <person name="Lawley T."/>
            <person name="Wolfe A.J."/>
        </authorList>
    </citation>
    <scope>NUCLEOTIDE SEQUENCE [LARGE SCALE GENOMIC DNA]</scope>
    <source>
        <strain evidence="1 2">UMB0536</strain>
    </source>
</reference>
<gene>
    <name evidence="1" type="ORF">CJ231_10370</name>
</gene>
<sequence>MKSMRSNQHQQFIQTPILDILRDTVTSCRAIGDGIEVHPLCEYIMQTTFLNMTGASEQKLKCICWEMATNDYEYRYELLRSPIGECSNYKDKQKIFKDMQDVISRIGPDYINGTIFERSYKEHLISNIKQQIIAVTDRSFLGVVKEKDFQQYKIAPNIIKKGLFANYDKKGKFSFLENDLQFFYERVVYRWRNRYAHNLKSYQENLPSLLGLKDGIYERENFFTMLSILVLMDELYIKLYNIYIKSLKEVKW</sequence>
<dbReference type="EMBL" id="PNGJ01000009">
    <property type="protein sequence ID" value="PMC23355.1"/>
    <property type="molecule type" value="Genomic_DNA"/>
</dbReference>
<comment type="caution">
    <text evidence="1">The sequence shown here is derived from an EMBL/GenBank/DDBJ whole genome shotgun (WGS) entry which is preliminary data.</text>
</comment>
<proteinExistence type="predicted"/>
<dbReference type="AlphaFoldDB" id="A0A2N6QP33"/>
<evidence type="ECO:0008006" key="3">
    <source>
        <dbReference type="Google" id="ProtNLM"/>
    </source>
</evidence>
<evidence type="ECO:0000313" key="2">
    <source>
        <dbReference type="Proteomes" id="UP000235564"/>
    </source>
</evidence>
<dbReference type="Proteomes" id="UP000235564">
    <property type="component" value="Unassembled WGS sequence"/>
</dbReference>
<organism evidence="1 2">
    <name type="scientific">Hoylesella buccalis</name>
    <dbReference type="NCBI Taxonomy" id="28127"/>
    <lineage>
        <taxon>Bacteria</taxon>
        <taxon>Pseudomonadati</taxon>
        <taxon>Bacteroidota</taxon>
        <taxon>Bacteroidia</taxon>
        <taxon>Bacteroidales</taxon>
        <taxon>Prevotellaceae</taxon>
        <taxon>Hoylesella</taxon>
    </lineage>
</organism>
<evidence type="ECO:0000313" key="1">
    <source>
        <dbReference type="EMBL" id="PMC23355.1"/>
    </source>
</evidence>
<protein>
    <recommendedName>
        <fullName evidence="3">Cthe-2314-like HEPN domain-containing protein</fullName>
    </recommendedName>
</protein>
<accession>A0A2N6QP33</accession>